<dbReference type="PANTHER" id="PTHR34977:SF1">
    <property type="entry name" value="UPF0337 PROTEIN YJBJ"/>
    <property type="match status" value="1"/>
</dbReference>
<evidence type="ECO:0000313" key="3">
    <source>
        <dbReference type="EMBL" id="SCB10995.1"/>
    </source>
</evidence>
<dbReference type="SUPFAM" id="SSF69047">
    <property type="entry name" value="Hypothetical protein YjbJ"/>
    <property type="match status" value="1"/>
</dbReference>
<evidence type="ECO:0000256" key="1">
    <source>
        <dbReference type="ARBA" id="ARBA00009129"/>
    </source>
</evidence>
<comment type="similarity">
    <text evidence="1">Belongs to the UPF0337 (CsbD) family.</text>
</comment>
<proteinExistence type="inferred from homology"/>
<dbReference type="EMBL" id="FMAG01000001">
    <property type="protein sequence ID" value="SCB10995.1"/>
    <property type="molecule type" value="Genomic_DNA"/>
</dbReference>
<dbReference type="RefSeq" id="WP_092706890.1">
    <property type="nucleotide sequence ID" value="NZ_FMAG01000001.1"/>
</dbReference>
<sequence>MDKNRVRGAVKEASGSIKEAAGKLTGNNRLKMKGAAEKVEGKILAKVGKAKDAIRHALR</sequence>
<organism evidence="3 4">
    <name type="scientific">Rhizobium multihospitium</name>
    <dbReference type="NCBI Taxonomy" id="410764"/>
    <lineage>
        <taxon>Bacteria</taxon>
        <taxon>Pseudomonadati</taxon>
        <taxon>Pseudomonadota</taxon>
        <taxon>Alphaproteobacteria</taxon>
        <taxon>Hyphomicrobiales</taxon>
        <taxon>Rhizobiaceae</taxon>
        <taxon>Rhizobium/Agrobacterium group</taxon>
        <taxon>Rhizobium</taxon>
    </lineage>
</organism>
<dbReference type="InterPro" id="IPR036629">
    <property type="entry name" value="YjbJ_sf"/>
</dbReference>
<dbReference type="OrthoDB" id="9796058at2"/>
<name>A0A1C3U6G8_9HYPH</name>
<evidence type="ECO:0000259" key="2">
    <source>
        <dbReference type="Pfam" id="PF05532"/>
    </source>
</evidence>
<dbReference type="Proteomes" id="UP000199101">
    <property type="component" value="Unassembled WGS sequence"/>
</dbReference>
<evidence type="ECO:0000313" key="4">
    <source>
        <dbReference type="Proteomes" id="UP000199101"/>
    </source>
</evidence>
<feature type="domain" description="CsbD-like" evidence="2">
    <location>
        <begin position="4"/>
        <end position="56"/>
    </location>
</feature>
<dbReference type="InterPro" id="IPR008462">
    <property type="entry name" value="CsbD"/>
</dbReference>
<dbReference type="Pfam" id="PF05532">
    <property type="entry name" value="CsbD"/>
    <property type="match status" value="1"/>
</dbReference>
<dbReference type="InterPro" id="IPR050423">
    <property type="entry name" value="UPF0337_stress_rsp"/>
</dbReference>
<dbReference type="Gene3D" id="1.10.1470.10">
    <property type="entry name" value="YjbJ"/>
    <property type="match status" value="1"/>
</dbReference>
<accession>A0A1C3U6G8</accession>
<dbReference type="AlphaFoldDB" id="A0A1C3U6G8"/>
<protein>
    <submittedName>
        <fullName evidence="3">Uncharacterized conserved protein YjbJ, UPF0337 family</fullName>
    </submittedName>
</protein>
<reference evidence="4" key="1">
    <citation type="submission" date="2016-08" db="EMBL/GenBank/DDBJ databases">
        <authorList>
            <person name="Varghese N."/>
            <person name="Submissions Spin"/>
        </authorList>
    </citation>
    <scope>NUCLEOTIDE SEQUENCE [LARGE SCALE GENOMIC DNA]</scope>
    <source>
        <strain evidence="4">HAMBI 2975</strain>
    </source>
</reference>
<gene>
    <name evidence="3" type="ORF">GA0061103_1603</name>
</gene>
<keyword evidence="4" id="KW-1185">Reference proteome</keyword>
<dbReference type="PANTHER" id="PTHR34977">
    <property type="entry name" value="UPF0337 PROTEIN YJBJ"/>
    <property type="match status" value="1"/>
</dbReference>
<dbReference type="STRING" id="410764.GA0061103_1603"/>